<sequence>MSLAMKETMSSLQIAEISGRRHTDVLRSIREMEPAWEKINQRKFALVEYRDAKGEKRPCYELTKIECLYIATKFNDEARAKLVIRWEELERQKAPTTSLPQNYKEALLALVKEVEEKEALQTQISEQAPKVAFANAIIASNSSCLIGELAKIITQNGVFIGQNRLFEWMRRNGYPGTRGENRNIPNQQYVEQGLFELKKGVRSGSNGVMHTTLTPKVTGKGQEYFINKFLNDHRNHHDTR</sequence>
<organism evidence="2 3">
    <name type="scientific">Porphyromonas gulae</name>
    <dbReference type="NCBI Taxonomy" id="111105"/>
    <lineage>
        <taxon>Bacteria</taxon>
        <taxon>Pseudomonadati</taxon>
        <taxon>Bacteroidota</taxon>
        <taxon>Bacteroidia</taxon>
        <taxon>Bacteroidales</taxon>
        <taxon>Porphyromonadaceae</taxon>
        <taxon>Porphyromonas</taxon>
    </lineage>
</organism>
<evidence type="ECO:0000313" key="3">
    <source>
        <dbReference type="Proteomes" id="UP000030130"/>
    </source>
</evidence>
<evidence type="ECO:0000259" key="1">
    <source>
        <dbReference type="Pfam" id="PF03374"/>
    </source>
</evidence>
<dbReference type="AlphaFoldDB" id="A0A0A2FDB3"/>
<dbReference type="RefSeq" id="WP_039419955.1">
    <property type="nucleotide sequence ID" value="NZ_JRAI01000005.1"/>
</dbReference>
<gene>
    <name evidence="2" type="ORF">HR08_01140</name>
</gene>
<dbReference type="OrthoDB" id="1078540at2"/>
<dbReference type="Proteomes" id="UP000030130">
    <property type="component" value="Unassembled WGS sequence"/>
</dbReference>
<accession>A0A0A2FDB3</accession>
<dbReference type="EMBL" id="JRAI01000005">
    <property type="protein sequence ID" value="KGN88020.1"/>
    <property type="molecule type" value="Genomic_DNA"/>
</dbReference>
<dbReference type="Pfam" id="PF03374">
    <property type="entry name" value="ANT"/>
    <property type="match status" value="1"/>
</dbReference>
<evidence type="ECO:0000313" key="2">
    <source>
        <dbReference type="EMBL" id="KGN88020.1"/>
    </source>
</evidence>
<dbReference type="Pfam" id="PF09669">
    <property type="entry name" value="Phage_pRha"/>
    <property type="match status" value="1"/>
</dbReference>
<dbReference type="InterPro" id="IPR014054">
    <property type="entry name" value="Phage_regulatory_Rha"/>
</dbReference>
<dbReference type="GO" id="GO:0003677">
    <property type="term" value="F:DNA binding"/>
    <property type="evidence" value="ECO:0007669"/>
    <property type="project" value="InterPro"/>
</dbReference>
<protein>
    <recommendedName>
        <fullName evidence="1">Antirepressor protein C-terminal domain-containing protein</fullName>
    </recommendedName>
</protein>
<proteinExistence type="predicted"/>
<dbReference type="InterPro" id="IPR005039">
    <property type="entry name" value="Ant_C"/>
</dbReference>
<feature type="domain" description="Antirepressor protein C-terminal" evidence="1">
    <location>
        <begin position="122"/>
        <end position="231"/>
    </location>
</feature>
<name>A0A0A2FDB3_9PORP</name>
<comment type="caution">
    <text evidence="2">The sequence shown here is derived from an EMBL/GenBank/DDBJ whole genome shotgun (WGS) entry which is preliminary data.</text>
</comment>
<reference evidence="2 3" key="1">
    <citation type="submission" date="2014-08" db="EMBL/GenBank/DDBJ databases">
        <title>Porphyromonas gulae strain:COT-052_OH1451 Genome sequencing.</title>
        <authorList>
            <person name="Wallis C."/>
            <person name="Deusch O."/>
            <person name="O'Flynn C."/>
            <person name="Davis I."/>
            <person name="Jospin G."/>
            <person name="Darling A.E."/>
            <person name="Coil D.A."/>
            <person name="Alexiev A."/>
            <person name="Horsfall A."/>
            <person name="Kirkwood N."/>
            <person name="Harris S."/>
            <person name="Eisen J.A."/>
        </authorList>
    </citation>
    <scope>NUCLEOTIDE SEQUENCE [LARGE SCALE GENOMIC DNA]</scope>
    <source>
        <strain evidence="3">COT-052 OH1451</strain>
    </source>
</reference>